<dbReference type="eggNOG" id="COG1196">
    <property type="taxonomic scope" value="Bacteria"/>
</dbReference>
<keyword evidence="3" id="KW-0472">Membrane</keyword>
<feature type="transmembrane region" description="Helical" evidence="3">
    <location>
        <begin position="164"/>
        <end position="182"/>
    </location>
</feature>
<name>D0LSH6_HALO1</name>
<keyword evidence="3" id="KW-1133">Transmembrane helix</keyword>
<dbReference type="Proteomes" id="UP000001880">
    <property type="component" value="Chromosome"/>
</dbReference>
<feature type="compositionally biased region" description="Basic and acidic residues" evidence="2">
    <location>
        <begin position="979"/>
        <end position="993"/>
    </location>
</feature>
<dbReference type="HOGENOM" id="CLU_283966_0_0_7"/>
<sequence length="1029" mass="113250">MTTPALDARTRIHSFLHTVRRVVLRRMALRTGLYAGAIAVVLGAALPLLALVIAPQHGRLLGALGLALVALGAALGWALGVSLPRRRWRSDRNLARFVGRHRESLASDLLSAVELSESQERALGRGRASAELTEAFFVHTAGRLDVVAPAELDADWARRSLRRALAALGGALVVQAALLLLLPETVGQGWRQLWEKPTPGPFAGARMSPGPLVGDMQITLEYPAYTQRPRQVLPASSGDFAALPGTQVTLETRALVPVRGGRVVFGSGDEGAAAVRAGDDDEAAPAEDANALEIGAEGSALSARFRVHEATQYRFLLEGRDGERRVESLPRRIELELDAVPTATLYAPADELDVTEMRRIELAYIAEDDYGLAEVELVWESGGQVARKALPLTEVSPRRAQNKFLWDLAELHLQPGEPVRYYLEVKDNDTVSGPKLGRSRSYVLRVFSPREEHEQIIARQRELFEKMIGNLGGRLVLAEGDVHAQRVVARDSDGLVVEIGTLLAALKDDELADAGLTEVLEGMRARLDALTDDEAAALAKVDPRQPRGGRSASSLSALNGRLVSELEDDVLTLADWLDRQSMENLLAISDEVKTHQDRLRQLFDELERTGSADIAAEIEREMRALEQRLADMAGQRGQMPEDVLDRFVNAEALPDAEQSEDCMSQVRALLAAGEAAEAREQMERCMLALDQAAEAMESSLRELREDRFSEEERRFAEMMNELSDLGEDQKELAADAEDLWERYAARADEMMRDNVDDTRRAVGETLDKLRRRLEQVSDDDLTPFAQEELEIVETRLSEVEEMLADGDIAESLSMARHAREGLEIMAEELEAALQDEADAPWGAGTRAALGKLRRAAPLARELVAELEAHTPSPEEIMSPADRRELDRLRRRQQAAGERAERLRGRVSELGGALPGEAAEAVGRGLEQAGAQMGRAAQHMRGRDPSGARHEAQGAAETLERTAEGARGAARRRRAAGATDMREEPIRIPGAEDYRAPEAFREDILEAMKREQAPEGFGEMVKRYYEELIR</sequence>
<dbReference type="OrthoDB" id="222071at2"/>
<keyword evidence="1" id="KW-0175">Coiled coil</keyword>
<protein>
    <recommendedName>
        <fullName evidence="6">DUF4175 domain-containing protein</fullName>
    </recommendedName>
</protein>
<dbReference type="KEGG" id="hoh:Hoch_3173"/>
<feature type="transmembrane region" description="Helical" evidence="3">
    <location>
        <begin position="33"/>
        <end position="54"/>
    </location>
</feature>
<evidence type="ECO:0000313" key="4">
    <source>
        <dbReference type="EMBL" id="ACY15675.1"/>
    </source>
</evidence>
<proteinExistence type="predicted"/>
<feature type="coiled-coil region" evidence="1">
    <location>
        <begin position="675"/>
        <end position="713"/>
    </location>
</feature>
<feature type="region of interest" description="Disordered" evidence="2">
    <location>
        <begin position="940"/>
        <end position="993"/>
    </location>
</feature>
<evidence type="ECO:0000256" key="2">
    <source>
        <dbReference type="SAM" id="MobiDB-lite"/>
    </source>
</evidence>
<dbReference type="AlphaFoldDB" id="D0LSH6"/>
<dbReference type="EMBL" id="CP001804">
    <property type="protein sequence ID" value="ACY15675.1"/>
    <property type="molecule type" value="Genomic_DNA"/>
</dbReference>
<dbReference type="STRING" id="502025.Hoch_3173"/>
<feature type="coiled-coil region" evidence="1">
    <location>
        <begin position="812"/>
        <end position="839"/>
    </location>
</feature>
<feature type="compositionally biased region" description="Basic and acidic residues" evidence="2">
    <location>
        <begin position="940"/>
        <end position="963"/>
    </location>
</feature>
<evidence type="ECO:0000256" key="3">
    <source>
        <dbReference type="SAM" id="Phobius"/>
    </source>
</evidence>
<feature type="compositionally biased region" description="Basic and acidic residues" evidence="2">
    <location>
        <begin position="897"/>
        <end position="906"/>
    </location>
</feature>
<organism evidence="4 5">
    <name type="scientific">Haliangium ochraceum (strain DSM 14365 / JCM 11303 / SMP-2)</name>
    <dbReference type="NCBI Taxonomy" id="502025"/>
    <lineage>
        <taxon>Bacteria</taxon>
        <taxon>Pseudomonadati</taxon>
        <taxon>Myxococcota</taxon>
        <taxon>Polyangia</taxon>
        <taxon>Haliangiales</taxon>
        <taxon>Kofleriaceae</taxon>
        <taxon>Haliangium</taxon>
    </lineage>
</organism>
<accession>D0LSH6</accession>
<keyword evidence="3" id="KW-0812">Transmembrane</keyword>
<gene>
    <name evidence="4" type="ordered locus">Hoch_3173</name>
</gene>
<evidence type="ECO:0008006" key="6">
    <source>
        <dbReference type="Google" id="ProtNLM"/>
    </source>
</evidence>
<reference evidence="4 5" key="1">
    <citation type="journal article" date="2010" name="Stand. Genomic Sci.">
        <title>Complete genome sequence of Haliangium ochraceum type strain (SMP-2).</title>
        <authorList>
            <consortium name="US DOE Joint Genome Institute (JGI-PGF)"/>
            <person name="Ivanova N."/>
            <person name="Daum C."/>
            <person name="Lang E."/>
            <person name="Abt B."/>
            <person name="Kopitz M."/>
            <person name="Saunders E."/>
            <person name="Lapidus A."/>
            <person name="Lucas S."/>
            <person name="Glavina Del Rio T."/>
            <person name="Nolan M."/>
            <person name="Tice H."/>
            <person name="Copeland A."/>
            <person name="Cheng J.F."/>
            <person name="Chen F."/>
            <person name="Bruce D."/>
            <person name="Goodwin L."/>
            <person name="Pitluck S."/>
            <person name="Mavromatis K."/>
            <person name="Pati A."/>
            <person name="Mikhailova N."/>
            <person name="Chen A."/>
            <person name="Palaniappan K."/>
            <person name="Land M."/>
            <person name="Hauser L."/>
            <person name="Chang Y.J."/>
            <person name="Jeffries C.D."/>
            <person name="Detter J.C."/>
            <person name="Brettin T."/>
            <person name="Rohde M."/>
            <person name="Goker M."/>
            <person name="Bristow J."/>
            <person name="Markowitz V."/>
            <person name="Eisen J.A."/>
            <person name="Hugenholtz P."/>
            <person name="Kyrpides N.C."/>
            <person name="Klenk H.P."/>
        </authorList>
    </citation>
    <scope>NUCLEOTIDE SEQUENCE [LARGE SCALE GENOMIC DNA]</scope>
    <source>
        <strain evidence="5">DSM 14365 / CIP 107738 / JCM 11303 / AJ 13395 / SMP-2</strain>
    </source>
</reference>
<dbReference type="RefSeq" id="WP_012828275.1">
    <property type="nucleotide sequence ID" value="NC_013440.1"/>
</dbReference>
<feature type="transmembrane region" description="Helical" evidence="3">
    <location>
        <begin position="60"/>
        <end position="83"/>
    </location>
</feature>
<evidence type="ECO:0000256" key="1">
    <source>
        <dbReference type="SAM" id="Coils"/>
    </source>
</evidence>
<feature type="region of interest" description="Disordered" evidence="2">
    <location>
        <begin position="869"/>
        <end position="907"/>
    </location>
</feature>
<keyword evidence="5" id="KW-1185">Reference proteome</keyword>
<evidence type="ECO:0000313" key="5">
    <source>
        <dbReference type="Proteomes" id="UP000001880"/>
    </source>
</evidence>